<evidence type="ECO:0000256" key="2">
    <source>
        <dbReference type="ARBA" id="ARBA00023136"/>
    </source>
</evidence>
<comment type="subunit">
    <text evidence="6">Part of the Bam complex.</text>
</comment>
<dbReference type="PROSITE" id="PS50005">
    <property type="entry name" value="TPR"/>
    <property type="match status" value="1"/>
</dbReference>
<dbReference type="CDD" id="cd15830">
    <property type="entry name" value="BamD"/>
    <property type="match status" value="1"/>
</dbReference>
<keyword evidence="2 6" id="KW-0472">Membrane</keyword>
<dbReference type="Gene3D" id="1.25.40.10">
    <property type="entry name" value="Tetratricopeptide repeat domain"/>
    <property type="match status" value="1"/>
</dbReference>
<evidence type="ECO:0000256" key="3">
    <source>
        <dbReference type="ARBA" id="ARBA00023139"/>
    </source>
</evidence>
<comment type="similarity">
    <text evidence="6">Belongs to the BamD family.</text>
</comment>
<keyword evidence="7" id="KW-0802">TPR repeat</keyword>
<dbReference type="AlphaFoldDB" id="A0A1T4M9E5"/>
<keyword evidence="1 6" id="KW-0732">Signal</keyword>
<evidence type="ECO:0000259" key="8">
    <source>
        <dbReference type="Pfam" id="PF13525"/>
    </source>
</evidence>
<dbReference type="PANTHER" id="PTHR37423">
    <property type="entry name" value="SOLUBLE LYTIC MUREIN TRANSGLYCOSYLASE-RELATED"/>
    <property type="match status" value="1"/>
</dbReference>
<dbReference type="Pfam" id="PF13525">
    <property type="entry name" value="YfiO"/>
    <property type="match status" value="1"/>
</dbReference>
<dbReference type="GO" id="GO:1990063">
    <property type="term" value="C:Bam protein complex"/>
    <property type="evidence" value="ECO:0007669"/>
    <property type="project" value="TreeGrafter"/>
</dbReference>
<evidence type="ECO:0000313" key="9">
    <source>
        <dbReference type="EMBL" id="SJZ63541.1"/>
    </source>
</evidence>
<dbReference type="InterPro" id="IPR017689">
    <property type="entry name" value="BamD"/>
</dbReference>
<comment type="subcellular location">
    <subcellularLocation>
        <location evidence="6">Cell outer membrane</location>
    </subcellularLocation>
</comment>
<dbReference type="GO" id="GO:0043165">
    <property type="term" value="P:Gram-negative-bacterium-type cell outer membrane assembly"/>
    <property type="evidence" value="ECO:0007669"/>
    <property type="project" value="UniProtKB-UniRule"/>
</dbReference>
<evidence type="ECO:0000256" key="5">
    <source>
        <dbReference type="ARBA" id="ARBA00023288"/>
    </source>
</evidence>
<dbReference type="STRING" id="1365950.SAMN05428963_10222"/>
<dbReference type="SUPFAM" id="SSF48452">
    <property type="entry name" value="TPR-like"/>
    <property type="match status" value="1"/>
</dbReference>
<keyword evidence="10" id="KW-1185">Reference proteome</keyword>
<keyword evidence="5" id="KW-0449">Lipoprotein</keyword>
<reference evidence="9 10" key="1">
    <citation type="submission" date="2017-02" db="EMBL/GenBank/DDBJ databases">
        <authorList>
            <person name="Peterson S.W."/>
        </authorList>
    </citation>
    <scope>NUCLEOTIDE SEQUENCE [LARGE SCALE GENOMIC DNA]</scope>
    <source>
        <strain evidence="9 10">USBA 369</strain>
    </source>
</reference>
<dbReference type="InterPro" id="IPR039565">
    <property type="entry name" value="BamD-like"/>
</dbReference>
<evidence type="ECO:0000256" key="7">
    <source>
        <dbReference type="PROSITE-ProRule" id="PRU00339"/>
    </source>
</evidence>
<keyword evidence="3" id="KW-0564">Palmitate</keyword>
<organism evidence="9 10">
    <name type="scientific">Consotaella salsifontis</name>
    <dbReference type="NCBI Taxonomy" id="1365950"/>
    <lineage>
        <taxon>Bacteria</taxon>
        <taxon>Pseudomonadati</taxon>
        <taxon>Pseudomonadota</taxon>
        <taxon>Alphaproteobacteria</taxon>
        <taxon>Hyphomicrobiales</taxon>
        <taxon>Aurantimonadaceae</taxon>
        <taxon>Consotaella</taxon>
    </lineage>
</organism>
<evidence type="ECO:0000256" key="1">
    <source>
        <dbReference type="ARBA" id="ARBA00022729"/>
    </source>
</evidence>
<accession>A0A1T4M9E5</accession>
<name>A0A1T4M9E5_9HYPH</name>
<comment type="function">
    <text evidence="6">Part of the outer membrane protein assembly complex, which is involved in assembly and insertion of beta-barrel proteins into the outer membrane.</text>
</comment>
<evidence type="ECO:0000256" key="6">
    <source>
        <dbReference type="HAMAP-Rule" id="MF_00922"/>
    </source>
</evidence>
<keyword evidence="4 6" id="KW-0998">Cell outer membrane</keyword>
<dbReference type="PANTHER" id="PTHR37423:SF1">
    <property type="entry name" value="OUTER MEMBRANE PROTEIN ASSEMBLY FACTOR BAMD"/>
    <property type="match status" value="1"/>
</dbReference>
<feature type="domain" description="Outer membrane lipoprotein BamD-like" evidence="8">
    <location>
        <begin position="55"/>
        <end position="248"/>
    </location>
</feature>
<evidence type="ECO:0000256" key="4">
    <source>
        <dbReference type="ARBA" id="ARBA00023237"/>
    </source>
</evidence>
<feature type="repeat" description="TPR" evidence="7">
    <location>
        <begin position="189"/>
        <end position="222"/>
    </location>
</feature>
<evidence type="ECO:0000313" key="10">
    <source>
        <dbReference type="Proteomes" id="UP000190135"/>
    </source>
</evidence>
<dbReference type="EMBL" id="FUXL01000002">
    <property type="protein sequence ID" value="SJZ63541.1"/>
    <property type="molecule type" value="Genomic_DNA"/>
</dbReference>
<sequence>MRMVNARCGRAASRPARRSLATGMLVVCAAVGLSGCMSSKDDKMDVMALAAETDPADVLYNQGLANLNSGRLKEASRKFDAIDRQHPYTEWARKALVMKAFTSYRSGDYEEAVTASRRYLSLYPASDDAAYAQYIIGLSYFRQIPDVTRDQKSAARAVAAMQEVVDRYPDSEYVEDAKAKIRYANDQLAGKEMQIGRYYLERREYLAAINRFKRVVDVYPRTRQVEEALARLTEAYYAMGLTQEAQASASVLGQNFPDSQWYADSYKLLQSKGLEPREGGAGSWFADATRKLVGA</sequence>
<dbReference type="GO" id="GO:0051205">
    <property type="term" value="P:protein insertion into membrane"/>
    <property type="evidence" value="ECO:0007669"/>
    <property type="project" value="UniProtKB-UniRule"/>
</dbReference>
<dbReference type="Proteomes" id="UP000190135">
    <property type="component" value="Unassembled WGS sequence"/>
</dbReference>
<gene>
    <name evidence="6" type="primary">bamD</name>
    <name evidence="9" type="ORF">SAMN05428963_10222</name>
</gene>
<dbReference type="InterPro" id="IPR011990">
    <property type="entry name" value="TPR-like_helical_dom_sf"/>
</dbReference>
<dbReference type="InterPro" id="IPR019734">
    <property type="entry name" value="TPR_rpt"/>
</dbReference>
<dbReference type="NCBIfam" id="TIGR03302">
    <property type="entry name" value="OM_YfiO"/>
    <property type="match status" value="1"/>
</dbReference>
<proteinExistence type="inferred from homology"/>
<protein>
    <recommendedName>
        <fullName evidence="6">Outer membrane protein assembly factor BamD</fullName>
    </recommendedName>
</protein>
<dbReference type="HAMAP" id="MF_00922">
    <property type="entry name" value="OM_assembly_BamD"/>
    <property type="match status" value="1"/>
</dbReference>